<dbReference type="Proteomes" id="UP000015441">
    <property type="component" value="Unassembled WGS sequence"/>
</dbReference>
<gene>
    <name evidence="1" type="ORF">BGHDH14_bgh02689</name>
</gene>
<evidence type="ECO:0000313" key="2">
    <source>
        <dbReference type="Proteomes" id="UP000015441"/>
    </source>
</evidence>
<sequence>MKESLPKAATKAECPPELRPIVEAERRAAKTAANLTLCSAAIFGVEATLFPLTNGTNKLFVDSMRVYLRAIFAQCMATGPASTPPVLARRTLRELPKPGAQKYLPSQCSSQKSLGLRYPEMDCDRKQS</sequence>
<keyword evidence="2" id="KW-1185">Reference proteome</keyword>
<evidence type="ECO:0000313" key="1">
    <source>
        <dbReference type="EMBL" id="CCU81012.1"/>
    </source>
</evidence>
<dbReference type="EMBL" id="CAUH01004822">
    <property type="protein sequence ID" value="CCU81012.1"/>
    <property type="molecule type" value="Genomic_DNA"/>
</dbReference>
<reference evidence="1 2" key="1">
    <citation type="journal article" date="2010" name="Science">
        <title>Genome expansion and gene loss in powdery mildew fungi reveal tradeoffs in extreme parasitism.</title>
        <authorList>
            <person name="Spanu P.D."/>
            <person name="Abbott J.C."/>
            <person name="Amselem J."/>
            <person name="Burgis T.A."/>
            <person name="Soanes D.M."/>
            <person name="Stueber K."/>
            <person name="Ver Loren van Themaat E."/>
            <person name="Brown J.K.M."/>
            <person name="Butcher S.A."/>
            <person name="Gurr S.J."/>
            <person name="Lebrun M.-H."/>
            <person name="Ridout C.J."/>
            <person name="Schulze-Lefert P."/>
            <person name="Talbot N.J."/>
            <person name="Ahmadinejad N."/>
            <person name="Ametz C."/>
            <person name="Barton G.R."/>
            <person name="Benjdia M."/>
            <person name="Bidzinski P."/>
            <person name="Bindschedler L.V."/>
            <person name="Both M."/>
            <person name="Brewer M.T."/>
            <person name="Cadle-Davidson L."/>
            <person name="Cadle-Davidson M.M."/>
            <person name="Collemare J."/>
            <person name="Cramer R."/>
            <person name="Frenkel O."/>
            <person name="Godfrey D."/>
            <person name="Harriman J."/>
            <person name="Hoede C."/>
            <person name="King B.C."/>
            <person name="Klages S."/>
            <person name="Kleemann J."/>
            <person name="Knoll D."/>
            <person name="Koti P.S."/>
            <person name="Kreplak J."/>
            <person name="Lopez-Ruiz F.J."/>
            <person name="Lu X."/>
            <person name="Maekawa T."/>
            <person name="Mahanil S."/>
            <person name="Micali C."/>
            <person name="Milgroom M.G."/>
            <person name="Montana G."/>
            <person name="Noir S."/>
            <person name="O'Connell R.J."/>
            <person name="Oberhaensli S."/>
            <person name="Parlange F."/>
            <person name="Pedersen C."/>
            <person name="Quesneville H."/>
            <person name="Reinhardt R."/>
            <person name="Rott M."/>
            <person name="Sacristan S."/>
            <person name="Schmidt S.M."/>
            <person name="Schoen M."/>
            <person name="Skamnioti P."/>
            <person name="Sommer H."/>
            <person name="Stephens A."/>
            <person name="Takahara H."/>
            <person name="Thordal-Christensen H."/>
            <person name="Vigouroux M."/>
            <person name="Wessling R."/>
            <person name="Wicker T."/>
            <person name="Panstruga R."/>
        </authorList>
    </citation>
    <scope>NUCLEOTIDE SEQUENCE [LARGE SCALE GENOMIC DNA]</scope>
    <source>
        <strain evidence="1">DH14</strain>
    </source>
</reference>
<proteinExistence type="predicted"/>
<dbReference type="InParanoid" id="N1JFZ1"/>
<dbReference type="AlphaFoldDB" id="N1JFZ1"/>
<organism evidence="1 2">
    <name type="scientific">Blumeria graminis f. sp. hordei (strain DH14)</name>
    <name type="common">Barley powdery mildew</name>
    <name type="synonym">Oidium monilioides f. sp. hordei</name>
    <dbReference type="NCBI Taxonomy" id="546991"/>
    <lineage>
        <taxon>Eukaryota</taxon>
        <taxon>Fungi</taxon>
        <taxon>Dikarya</taxon>
        <taxon>Ascomycota</taxon>
        <taxon>Pezizomycotina</taxon>
        <taxon>Leotiomycetes</taxon>
        <taxon>Erysiphales</taxon>
        <taxon>Erysiphaceae</taxon>
        <taxon>Blumeria</taxon>
        <taxon>Blumeria hordei</taxon>
    </lineage>
</organism>
<name>N1JFZ1_BLUG1</name>
<dbReference type="HOGENOM" id="CLU_1959210_0_0_1"/>
<accession>N1JFZ1</accession>
<comment type="caution">
    <text evidence="1">The sequence shown here is derived from an EMBL/GenBank/DDBJ whole genome shotgun (WGS) entry which is preliminary data.</text>
</comment>
<protein>
    <submittedName>
        <fullName evidence="1">EKA-like protein</fullName>
    </submittedName>
</protein>